<sequence>MKSPLKMVLIALSVIVSATSCSSVDEDAVAKTPNSRRAMNVIDVMASDREAPMAKVTEDKDTRRSAGQIFFRSGDQGVYKGPLLDKDISDYVKNLAQDLIANMEQVSEQTPVAITTFALLDSDLQQTNLLGQQMSESFMHELHKFRIPVVDFKATTYIRVTESGDFLLSRDYLELNNELPVEYVLTGTLAKHQGGVMVNARILGLENRRVMASAQTFIPFYVVDALIPSNGSVESENSDSIKLSRG</sequence>
<dbReference type="EMBL" id="CP052766">
    <property type="protein sequence ID" value="QJR82224.1"/>
    <property type="molecule type" value="Genomic_DNA"/>
</dbReference>
<dbReference type="InterPro" id="IPR041215">
    <property type="entry name" value="FlgO_dom"/>
</dbReference>
<keyword evidence="1" id="KW-0732">Signal</keyword>
<reference evidence="4" key="1">
    <citation type="submission" date="2014-12" db="EMBL/GenBank/DDBJ databases">
        <title>Complete genome sequence of a multi-drug resistant Klebsiella pneumoniae.</title>
        <authorList>
            <person name="Hua X."/>
            <person name="Chen Q."/>
            <person name="Li X."/>
            <person name="Feng Y."/>
            <person name="Ruan Z."/>
            <person name="Yu Y."/>
        </authorList>
    </citation>
    <scope>NUCLEOTIDE SEQUENCE [LARGE SCALE GENOMIC DNA]</scope>
    <source>
        <strain evidence="4">5.12</strain>
    </source>
</reference>
<gene>
    <name evidence="3" type="ORF">CA267_016440</name>
</gene>
<dbReference type="AlphaFoldDB" id="A0A6M4MGB0"/>
<feature type="signal peptide" evidence="1">
    <location>
        <begin position="1"/>
        <end position="18"/>
    </location>
</feature>
<evidence type="ECO:0000259" key="2">
    <source>
        <dbReference type="Pfam" id="PF17680"/>
    </source>
</evidence>
<name>A0A6M4MGB0_9ALTE</name>
<reference evidence="3 4" key="2">
    <citation type="submission" date="2020-04" db="EMBL/GenBank/DDBJ databases">
        <title>Complete genome sequence of Alteromonas pelagimontana 5.12T.</title>
        <authorList>
            <person name="Sinha R.K."/>
            <person name="Krishnan K.P."/>
            <person name="Kurian J.P."/>
        </authorList>
    </citation>
    <scope>NUCLEOTIDE SEQUENCE [LARGE SCALE GENOMIC DNA]</scope>
    <source>
        <strain evidence="3 4">5.12</strain>
    </source>
</reference>
<feature type="domain" description="FlgO" evidence="2">
    <location>
        <begin position="94"/>
        <end position="222"/>
    </location>
</feature>
<dbReference type="Pfam" id="PF17680">
    <property type="entry name" value="FlgO"/>
    <property type="match status" value="1"/>
</dbReference>
<dbReference type="KEGG" id="apel:CA267_016440"/>
<proteinExistence type="predicted"/>
<evidence type="ECO:0000256" key="1">
    <source>
        <dbReference type="SAM" id="SignalP"/>
    </source>
</evidence>
<feature type="chain" id="PRO_5028877179" description="FlgO domain-containing protein" evidence="1">
    <location>
        <begin position="19"/>
        <end position="246"/>
    </location>
</feature>
<dbReference type="OrthoDB" id="6116374at2"/>
<dbReference type="PROSITE" id="PS51257">
    <property type="entry name" value="PROKAR_LIPOPROTEIN"/>
    <property type="match status" value="1"/>
</dbReference>
<evidence type="ECO:0000313" key="3">
    <source>
        <dbReference type="EMBL" id="QJR82224.1"/>
    </source>
</evidence>
<dbReference type="RefSeq" id="WP_075609782.1">
    <property type="nucleotide sequence ID" value="NZ_CP052766.1"/>
</dbReference>
<accession>A0A6M4MGB0</accession>
<evidence type="ECO:0000313" key="4">
    <source>
        <dbReference type="Proteomes" id="UP000219285"/>
    </source>
</evidence>
<organism evidence="3 4">
    <name type="scientific">Alteromonas pelagimontana</name>
    <dbReference type="NCBI Taxonomy" id="1858656"/>
    <lineage>
        <taxon>Bacteria</taxon>
        <taxon>Pseudomonadati</taxon>
        <taxon>Pseudomonadota</taxon>
        <taxon>Gammaproteobacteria</taxon>
        <taxon>Alteromonadales</taxon>
        <taxon>Alteromonadaceae</taxon>
        <taxon>Alteromonas/Salinimonas group</taxon>
        <taxon>Alteromonas</taxon>
    </lineage>
</organism>
<protein>
    <recommendedName>
        <fullName evidence="2">FlgO domain-containing protein</fullName>
    </recommendedName>
</protein>
<dbReference type="Proteomes" id="UP000219285">
    <property type="component" value="Chromosome"/>
</dbReference>
<keyword evidence="4" id="KW-1185">Reference proteome</keyword>